<reference evidence="1 2" key="1">
    <citation type="submission" date="2016-05" db="EMBL/GenBank/DDBJ databases">
        <title>Genomic and physiological characterization of Planctopirus sp. isolated from fresh water lake.</title>
        <authorList>
            <person name="Subhash Y."/>
            <person name="Ramana C."/>
        </authorList>
    </citation>
    <scope>NUCLEOTIDE SEQUENCE [LARGE SCALE GENOMIC DNA]</scope>
    <source>
        <strain evidence="1 2">JC280</strain>
    </source>
</reference>
<comment type="caution">
    <text evidence="1">The sequence shown here is derived from an EMBL/GenBank/DDBJ whole genome shotgun (WGS) entry which is preliminary data.</text>
</comment>
<dbReference type="Proteomes" id="UP000094828">
    <property type="component" value="Unassembled WGS sequence"/>
</dbReference>
<proteinExistence type="predicted"/>
<evidence type="ECO:0000313" key="2">
    <source>
        <dbReference type="Proteomes" id="UP000094828"/>
    </source>
</evidence>
<keyword evidence="2" id="KW-1185">Reference proteome</keyword>
<protein>
    <submittedName>
        <fullName evidence="1">Uncharacterized protein</fullName>
    </submittedName>
</protein>
<sequence>MREDPVIAVVPGFNNNQTQEISFTPGTDPQMREPLKNKIEREGSKLLRVQSKSSNFSLRLRFSSIQSLVRNIHDGD</sequence>
<organism evidence="1 2">
    <name type="scientific">Planctopirus hydrillae</name>
    <dbReference type="NCBI Taxonomy" id="1841610"/>
    <lineage>
        <taxon>Bacteria</taxon>
        <taxon>Pseudomonadati</taxon>
        <taxon>Planctomycetota</taxon>
        <taxon>Planctomycetia</taxon>
        <taxon>Planctomycetales</taxon>
        <taxon>Planctomycetaceae</taxon>
        <taxon>Planctopirus</taxon>
    </lineage>
</organism>
<evidence type="ECO:0000313" key="1">
    <source>
        <dbReference type="EMBL" id="ODA34183.1"/>
    </source>
</evidence>
<name>A0A1C3ELR0_9PLAN</name>
<dbReference type="EMBL" id="LYDR01000043">
    <property type="protein sequence ID" value="ODA34183.1"/>
    <property type="molecule type" value="Genomic_DNA"/>
</dbReference>
<gene>
    <name evidence="1" type="ORF">A6X21_17590</name>
</gene>
<accession>A0A1C3ELR0</accession>
<dbReference type="AlphaFoldDB" id="A0A1C3ELR0"/>